<feature type="domain" description="Histidine kinase" evidence="14">
    <location>
        <begin position="373"/>
        <end position="589"/>
    </location>
</feature>
<feature type="transmembrane region" description="Helical" evidence="13">
    <location>
        <begin position="177"/>
        <end position="198"/>
    </location>
</feature>
<dbReference type="Proteomes" id="UP001205748">
    <property type="component" value="Unassembled WGS sequence"/>
</dbReference>
<dbReference type="Gene3D" id="1.10.8.500">
    <property type="entry name" value="HAMP domain in histidine kinase"/>
    <property type="match status" value="1"/>
</dbReference>
<keyword evidence="6 13" id="KW-0812">Transmembrane</keyword>
<feature type="domain" description="PAS" evidence="15">
    <location>
        <begin position="257"/>
        <end position="298"/>
    </location>
</feature>
<evidence type="ECO:0000259" key="16">
    <source>
        <dbReference type="PROSITE" id="PS50885"/>
    </source>
</evidence>
<dbReference type="Pfam" id="PF00672">
    <property type="entry name" value="HAMP"/>
    <property type="match status" value="1"/>
</dbReference>
<comment type="catalytic activity">
    <reaction evidence="1">
        <text>ATP + protein L-histidine = ADP + protein N-phospho-L-histidine.</text>
        <dbReference type="EC" id="2.7.13.3"/>
    </reaction>
</comment>
<dbReference type="EMBL" id="JANKAS010000007">
    <property type="protein sequence ID" value="MCR1899162.1"/>
    <property type="molecule type" value="Genomic_DNA"/>
</dbReference>
<evidence type="ECO:0000256" key="4">
    <source>
        <dbReference type="ARBA" id="ARBA00022553"/>
    </source>
</evidence>
<evidence type="ECO:0000313" key="17">
    <source>
        <dbReference type="EMBL" id="MCR1899162.1"/>
    </source>
</evidence>
<evidence type="ECO:0000313" key="18">
    <source>
        <dbReference type="Proteomes" id="UP001205748"/>
    </source>
</evidence>
<reference evidence="17" key="1">
    <citation type="submission" date="2022-07" db="EMBL/GenBank/DDBJ databases">
        <title>Enhanced cultured diversity of the mouse gut microbiota enables custom-made synthetic communities.</title>
        <authorList>
            <person name="Afrizal A."/>
        </authorList>
    </citation>
    <scope>NUCLEOTIDE SEQUENCE</scope>
    <source>
        <strain evidence="17">DSM 28593</strain>
    </source>
</reference>
<dbReference type="InterPro" id="IPR036097">
    <property type="entry name" value="HisK_dim/P_sf"/>
</dbReference>
<keyword evidence="7" id="KW-0547">Nucleotide-binding</keyword>
<feature type="transmembrane region" description="Helical" evidence="13">
    <location>
        <begin position="332"/>
        <end position="353"/>
    </location>
</feature>
<dbReference type="SMART" id="SM00304">
    <property type="entry name" value="HAMP"/>
    <property type="match status" value="1"/>
</dbReference>
<keyword evidence="12 13" id="KW-0472">Membrane</keyword>
<name>A0AAE3L027_9FIRM</name>
<feature type="transmembrane region" description="Helical" evidence="13">
    <location>
        <begin position="12"/>
        <end position="35"/>
    </location>
</feature>
<dbReference type="GO" id="GO:0007234">
    <property type="term" value="P:osmosensory signaling via phosphorelay pathway"/>
    <property type="evidence" value="ECO:0007669"/>
    <property type="project" value="TreeGrafter"/>
</dbReference>
<dbReference type="InterPro" id="IPR005467">
    <property type="entry name" value="His_kinase_dom"/>
</dbReference>
<keyword evidence="11" id="KW-0902">Two-component regulatory system</keyword>
<dbReference type="SMART" id="SM00388">
    <property type="entry name" value="HisKA"/>
    <property type="match status" value="1"/>
</dbReference>
<dbReference type="FunFam" id="3.30.565.10:FF:000006">
    <property type="entry name" value="Sensor histidine kinase WalK"/>
    <property type="match status" value="1"/>
</dbReference>
<keyword evidence="18" id="KW-1185">Reference proteome</keyword>
<gene>
    <name evidence="17" type="ORF">NSA47_09215</name>
</gene>
<dbReference type="PROSITE" id="PS50112">
    <property type="entry name" value="PAS"/>
    <property type="match status" value="1"/>
</dbReference>
<keyword evidence="9" id="KW-0067">ATP-binding</keyword>
<evidence type="ECO:0000256" key="11">
    <source>
        <dbReference type="ARBA" id="ARBA00023012"/>
    </source>
</evidence>
<dbReference type="CDD" id="cd00075">
    <property type="entry name" value="HATPase"/>
    <property type="match status" value="1"/>
</dbReference>
<dbReference type="PANTHER" id="PTHR42878:SF7">
    <property type="entry name" value="SENSOR HISTIDINE KINASE GLRK"/>
    <property type="match status" value="1"/>
</dbReference>
<accession>A0AAE3L027</accession>
<dbReference type="CDD" id="cd00082">
    <property type="entry name" value="HisKA"/>
    <property type="match status" value="1"/>
</dbReference>
<dbReference type="Pfam" id="PF00512">
    <property type="entry name" value="HisKA"/>
    <property type="match status" value="1"/>
</dbReference>
<dbReference type="PROSITE" id="PS50109">
    <property type="entry name" value="HIS_KIN"/>
    <property type="match status" value="1"/>
</dbReference>
<dbReference type="SUPFAM" id="SSF55785">
    <property type="entry name" value="PYP-like sensor domain (PAS domain)"/>
    <property type="match status" value="1"/>
</dbReference>
<organism evidence="17 18">
    <name type="scientific">Irregularibacter muris</name>
    <dbReference type="NCBI Taxonomy" id="1796619"/>
    <lineage>
        <taxon>Bacteria</taxon>
        <taxon>Bacillati</taxon>
        <taxon>Bacillota</taxon>
        <taxon>Clostridia</taxon>
        <taxon>Eubacteriales</taxon>
        <taxon>Eubacteriaceae</taxon>
        <taxon>Irregularibacter</taxon>
    </lineage>
</organism>
<dbReference type="PANTHER" id="PTHR42878">
    <property type="entry name" value="TWO-COMPONENT HISTIDINE KINASE"/>
    <property type="match status" value="1"/>
</dbReference>
<dbReference type="PROSITE" id="PS50885">
    <property type="entry name" value="HAMP"/>
    <property type="match status" value="1"/>
</dbReference>
<dbReference type="EC" id="2.7.13.3" evidence="3"/>
<dbReference type="InterPro" id="IPR003661">
    <property type="entry name" value="HisK_dim/P_dom"/>
</dbReference>
<comment type="subcellular location">
    <subcellularLocation>
        <location evidence="2">Membrane</location>
        <topology evidence="2">Multi-pass membrane protein</topology>
    </subcellularLocation>
</comment>
<keyword evidence="5" id="KW-0808">Transferase</keyword>
<evidence type="ECO:0000256" key="2">
    <source>
        <dbReference type="ARBA" id="ARBA00004141"/>
    </source>
</evidence>
<dbReference type="SMART" id="SM00387">
    <property type="entry name" value="HATPase_c"/>
    <property type="match status" value="1"/>
</dbReference>
<dbReference type="SUPFAM" id="SSF47384">
    <property type="entry name" value="Homodimeric domain of signal transducing histidine kinase"/>
    <property type="match status" value="1"/>
</dbReference>
<evidence type="ECO:0000256" key="6">
    <source>
        <dbReference type="ARBA" id="ARBA00022692"/>
    </source>
</evidence>
<evidence type="ECO:0000256" key="9">
    <source>
        <dbReference type="ARBA" id="ARBA00022840"/>
    </source>
</evidence>
<dbReference type="Gene3D" id="3.30.565.10">
    <property type="entry name" value="Histidine kinase-like ATPase, C-terminal domain"/>
    <property type="match status" value="1"/>
</dbReference>
<comment type="caution">
    <text evidence="17">The sequence shown here is derived from an EMBL/GenBank/DDBJ whole genome shotgun (WGS) entry which is preliminary data.</text>
</comment>
<keyword evidence="4" id="KW-0597">Phosphoprotein</keyword>
<dbReference type="InterPro" id="IPR050351">
    <property type="entry name" value="BphY/WalK/GraS-like"/>
</dbReference>
<evidence type="ECO:0000259" key="14">
    <source>
        <dbReference type="PROSITE" id="PS50109"/>
    </source>
</evidence>
<sequence length="589" mass="67327">MKFTIQNKIILTNIIIILLALAIIGTIVIQGMLFYNIQHTEGLLVENSNNANLFIQQYILSKQRENDSATKTNILKEDSAFLVEELAKQNNTRVQLFDQFGGLLSDSAVLEVLPSADIRQEIEIAIEQGEKAYIVKKLKEGRFIYFASPIVTDNQQIGIISFIYSLENVDNLIQESIVLFIWAALMGLIVMYFISFYLTRRILKPIFTLRDSSERIAQGNYQYQIQYISHDEIGDLTRSFNRMVSNIGEKIQEINSEKSKLESVISSIQDGIIAIDDENNILALNEPAKQIFNMENDEELECILSFEFMKDLYDSVQKEQRAVTREIKHKNLYLLIYANLIQVATHSIGYIFVIRDITKIRELEEKQGQFISSVSHELRTPLTTIIGYSDLLKRRGADNPELLDKSMDTINQEGNRLLRLVDDLLNLSKFENMEFDLIMTEVDLVQLIGDVVNQMKMKAKKYNNEIQFTHSPLPKVNGDYDRLKQVFINIIDNAIKYSFGSNIIQVYTEQEDGFAIISVRDYGPGIPEDSLEEIFQPFYRVDKVRSRNMGGSGLGLAIVKEIVVKHGGTIHVESKEDEGTLMIVKLPTL</sequence>
<dbReference type="GO" id="GO:0000156">
    <property type="term" value="F:phosphorelay response regulator activity"/>
    <property type="evidence" value="ECO:0007669"/>
    <property type="project" value="TreeGrafter"/>
</dbReference>
<evidence type="ECO:0000256" key="12">
    <source>
        <dbReference type="ARBA" id="ARBA00023136"/>
    </source>
</evidence>
<dbReference type="Pfam" id="PF02518">
    <property type="entry name" value="HATPase_c"/>
    <property type="match status" value="1"/>
</dbReference>
<feature type="domain" description="HAMP" evidence="16">
    <location>
        <begin position="200"/>
        <end position="252"/>
    </location>
</feature>
<evidence type="ECO:0000256" key="13">
    <source>
        <dbReference type="SAM" id="Phobius"/>
    </source>
</evidence>
<dbReference type="InterPro" id="IPR004358">
    <property type="entry name" value="Sig_transdc_His_kin-like_C"/>
</dbReference>
<dbReference type="InterPro" id="IPR036890">
    <property type="entry name" value="HATPase_C_sf"/>
</dbReference>
<dbReference type="AlphaFoldDB" id="A0AAE3L027"/>
<dbReference type="SMART" id="SM00091">
    <property type="entry name" value="PAS"/>
    <property type="match status" value="1"/>
</dbReference>
<dbReference type="InterPro" id="IPR003594">
    <property type="entry name" value="HATPase_dom"/>
</dbReference>
<evidence type="ECO:0000256" key="10">
    <source>
        <dbReference type="ARBA" id="ARBA00022989"/>
    </source>
</evidence>
<protein>
    <recommendedName>
        <fullName evidence="3">histidine kinase</fullName>
        <ecNumber evidence="3">2.7.13.3</ecNumber>
    </recommendedName>
</protein>
<dbReference type="RefSeq" id="WP_257531226.1">
    <property type="nucleotide sequence ID" value="NZ_JANKAS010000007.1"/>
</dbReference>
<dbReference type="Gene3D" id="3.30.450.20">
    <property type="entry name" value="PAS domain"/>
    <property type="match status" value="2"/>
</dbReference>
<dbReference type="InterPro" id="IPR035965">
    <property type="entry name" value="PAS-like_dom_sf"/>
</dbReference>
<dbReference type="Gene3D" id="1.10.287.130">
    <property type="match status" value="1"/>
</dbReference>
<evidence type="ECO:0000259" key="15">
    <source>
        <dbReference type="PROSITE" id="PS50112"/>
    </source>
</evidence>
<dbReference type="SUPFAM" id="SSF158472">
    <property type="entry name" value="HAMP domain-like"/>
    <property type="match status" value="1"/>
</dbReference>
<evidence type="ECO:0000256" key="3">
    <source>
        <dbReference type="ARBA" id="ARBA00012438"/>
    </source>
</evidence>
<dbReference type="FunFam" id="1.10.287.130:FF:000001">
    <property type="entry name" value="Two-component sensor histidine kinase"/>
    <property type="match status" value="1"/>
</dbReference>
<dbReference type="InterPro" id="IPR000014">
    <property type="entry name" value="PAS"/>
</dbReference>
<dbReference type="SUPFAM" id="SSF55874">
    <property type="entry name" value="ATPase domain of HSP90 chaperone/DNA topoisomerase II/histidine kinase"/>
    <property type="match status" value="1"/>
</dbReference>
<dbReference type="InterPro" id="IPR003660">
    <property type="entry name" value="HAMP_dom"/>
</dbReference>
<proteinExistence type="predicted"/>
<evidence type="ECO:0000256" key="1">
    <source>
        <dbReference type="ARBA" id="ARBA00000085"/>
    </source>
</evidence>
<dbReference type="GO" id="GO:0005524">
    <property type="term" value="F:ATP binding"/>
    <property type="evidence" value="ECO:0007669"/>
    <property type="project" value="UniProtKB-KW"/>
</dbReference>
<evidence type="ECO:0000256" key="8">
    <source>
        <dbReference type="ARBA" id="ARBA00022777"/>
    </source>
</evidence>
<dbReference type="GO" id="GO:0000155">
    <property type="term" value="F:phosphorelay sensor kinase activity"/>
    <property type="evidence" value="ECO:0007669"/>
    <property type="project" value="InterPro"/>
</dbReference>
<dbReference type="PRINTS" id="PR00344">
    <property type="entry name" value="BCTRLSENSOR"/>
</dbReference>
<evidence type="ECO:0000256" key="5">
    <source>
        <dbReference type="ARBA" id="ARBA00022679"/>
    </source>
</evidence>
<evidence type="ECO:0000256" key="7">
    <source>
        <dbReference type="ARBA" id="ARBA00022741"/>
    </source>
</evidence>
<keyword evidence="10 13" id="KW-1133">Transmembrane helix</keyword>
<dbReference type="GO" id="GO:0016020">
    <property type="term" value="C:membrane"/>
    <property type="evidence" value="ECO:0007669"/>
    <property type="project" value="UniProtKB-SubCell"/>
</dbReference>
<keyword evidence="8 17" id="KW-0418">Kinase</keyword>
<dbReference type="GO" id="GO:0030295">
    <property type="term" value="F:protein kinase activator activity"/>
    <property type="evidence" value="ECO:0007669"/>
    <property type="project" value="TreeGrafter"/>
</dbReference>
<dbReference type="CDD" id="cd06225">
    <property type="entry name" value="HAMP"/>
    <property type="match status" value="1"/>
</dbReference>